<dbReference type="Pfam" id="PF13812">
    <property type="entry name" value="PPR_3"/>
    <property type="match status" value="1"/>
</dbReference>
<dbReference type="AlphaFoldDB" id="A0A1R1X502"/>
<dbReference type="PANTHER" id="PTHR47938:SF35">
    <property type="entry name" value="PENTATRICOPEPTIDE REPEAT-CONTAINING PROTEIN 4, MITOCHONDRIAL-RELATED"/>
    <property type="match status" value="1"/>
</dbReference>
<dbReference type="Gene3D" id="1.25.40.10">
    <property type="entry name" value="Tetratricopeptide repeat domain"/>
    <property type="match status" value="4"/>
</dbReference>
<dbReference type="GO" id="GO:0005739">
    <property type="term" value="C:mitochondrion"/>
    <property type="evidence" value="ECO:0007669"/>
    <property type="project" value="TreeGrafter"/>
</dbReference>
<dbReference type="PANTHER" id="PTHR47938">
    <property type="entry name" value="RESPIRATORY COMPLEX I CHAPERONE (CIA84), PUTATIVE (AFU_ORTHOLOGUE AFUA_2G06020)-RELATED"/>
    <property type="match status" value="1"/>
</dbReference>
<name>A0A1R1X502_9FUNG</name>
<evidence type="ECO:0000256" key="1">
    <source>
        <dbReference type="PROSITE-ProRule" id="PRU00708"/>
    </source>
</evidence>
<feature type="repeat" description="PPR" evidence="1">
    <location>
        <begin position="294"/>
        <end position="328"/>
    </location>
</feature>
<dbReference type="Pfam" id="PF01535">
    <property type="entry name" value="PPR"/>
    <property type="match status" value="1"/>
</dbReference>
<keyword evidence="3" id="KW-1185">Reference proteome</keyword>
<comment type="caution">
    <text evidence="2">The sequence shown here is derived from an EMBL/GenBank/DDBJ whole genome shotgun (WGS) entry which is preliminary data.</text>
</comment>
<reference evidence="2 3" key="1">
    <citation type="submission" date="2017-01" db="EMBL/GenBank/DDBJ databases">
        <authorList>
            <person name="Mah S.A."/>
            <person name="Swanson W.J."/>
            <person name="Moy G.W."/>
            <person name="Vacquier V.D."/>
        </authorList>
    </citation>
    <scope>NUCLEOTIDE SEQUENCE [LARGE SCALE GENOMIC DNA]</scope>
    <source>
        <strain evidence="2 3">GSMNP</strain>
    </source>
</reference>
<dbReference type="OrthoDB" id="407658at2759"/>
<gene>
    <name evidence="2" type="ORF">AYI70_g10759</name>
</gene>
<organism evidence="2 3">
    <name type="scientific">Smittium culicis</name>
    <dbReference type="NCBI Taxonomy" id="133412"/>
    <lineage>
        <taxon>Eukaryota</taxon>
        <taxon>Fungi</taxon>
        <taxon>Fungi incertae sedis</taxon>
        <taxon>Zoopagomycota</taxon>
        <taxon>Kickxellomycotina</taxon>
        <taxon>Harpellomycetes</taxon>
        <taxon>Harpellales</taxon>
        <taxon>Legeriomycetaceae</taxon>
        <taxon>Smittium</taxon>
    </lineage>
</organism>
<protein>
    <submittedName>
        <fullName evidence="2">Protein Rf1, mitochondrial</fullName>
    </submittedName>
</protein>
<sequence length="801" mass="92596">MKKQLEVYDFNVLLSFIRKGGLGKNRVPISSQLKYMEIIFQEMKQLDKIPDLYTYNELISINAMLLNFERVQSILNNLKNYGPYPDIAIYNNVIKIYSHSKGTIDQARSCWDELVRLSKNKNSNIKLDKKSFTAIIAAEVNAQNWDSVKKLLEMMQDLSLEVDIVLRNIILQSITENFDLNSALEESKLIESTGIKLDSVSYYLLLDLAIRENNIDVAKDLLKKSIDNNSPIDSTQISNLNLKPVEIIDFLDSCKYQIDQQLYTNLIYKSLKSNDFLSASLVFNHMKKNNVESNLKIYTLWINSLSKFGQIEKIHKVYNEMISKATQPDIMIFNSIFEAITIAKTNLVNKKKLITFWLKEMKHQKVDKNSFFYNTMFSCYSYLGFDMFGFKYTLGSMIDMKNRNIIELETRSFNLLFKSFNSVANLIDTDPKAILNIVQIISEFELGSGNDRFFESIYESGDNFDLDQRNNQDQVHSDRLHLFASTLMRWYYSMKKEYSVPPDFQTYNLVLMFLVKLSQPLYAIDVYRDMKDSLKSDQSTIYHIFSKNETLLLNLIEMFYSKNSPEFVLEIWRDLIQFGLEIDPLVIAIMLKACDKLGYKETIKNNMASLLPISYSDSSYKSNHTKSDSLNQNQVISGLHQMYIASDSFISSWSKSVDNRVMNLYLVLMIKYNMINEIMPTLEAWKLVNSPLPSLTLDIHNNTISSENENSSFPTNSLSKNYSETYRKTSSFHNGQVSNQITKNSPSINDQAYFLNEQMVEGLFKLLSTKSVVEKSNGDSKKILAQLGKFIEVFYPNSLPI</sequence>
<dbReference type="PROSITE" id="PS51375">
    <property type="entry name" value="PPR"/>
    <property type="match status" value="1"/>
</dbReference>
<dbReference type="NCBIfam" id="TIGR00756">
    <property type="entry name" value="PPR"/>
    <property type="match status" value="1"/>
</dbReference>
<evidence type="ECO:0000313" key="3">
    <source>
        <dbReference type="Proteomes" id="UP000187283"/>
    </source>
</evidence>
<accession>A0A1R1X502</accession>
<dbReference type="InterPro" id="IPR011990">
    <property type="entry name" value="TPR-like_helical_dom_sf"/>
</dbReference>
<dbReference type="Proteomes" id="UP000187283">
    <property type="component" value="Unassembled WGS sequence"/>
</dbReference>
<dbReference type="EMBL" id="LSSN01005340">
    <property type="protein sequence ID" value="OMJ09726.1"/>
    <property type="molecule type" value="Genomic_DNA"/>
</dbReference>
<dbReference type="GO" id="GO:0140053">
    <property type="term" value="P:mitochondrial gene expression"/>
    <property type="evidence" value="ECO:0007669"/>
    <property type="project" value="TreeGrafter"/>
</dbReference>
<evidence type="ECO:0000313" key="2">
    <source>
        <dbReference type="EMBL" id="OMJ09726.1"/>
    </source>
</evidence>
<dbReference type="GO" id="GO:0003729">
    <property type="term" value="F:mRNA binding"/>
    <property type="evidence" value="ECO:0007669"/>
    <property type="project" value="TreeGrafter"/>
</dbReference>
<proteinExistence type="predicted"/>
<dbReference type="InterPro" id="IPR002885">
    <property type="entry name" value="PPR_rpt"/>
</dbReference>
<dbReference type="STRING" id="133412.A0A1R1X502"/>